<name>A0AAD4DY32_9AGAM</name>
<comment type="caution">
    <text evidence="1">The sequence shown here is derived from an EMBL/GenBank/DDBJ whole genome shotgun (WGS) entry which is preliminary data.</text>
</comment>
<dbReference type="GeneID" id="64657019"/>
<dbReference type="EMBL" id="JABBWK010000062">
    <property type="protein sequence ID" value="KAG1895772.1"/>
    <property type="molecule type" value="Genomic_DNA"/>
</dbReference>
<reference evidence="1" key="1">
    <citation type="journal article" date="2020" name="New Phytol.">
        <title>Comparative genomics reveals dynamic genome evolution in host specialist ectomycorrhizal fungi.</title>
        <authorList>
            <person name="Lofgren L.A."/>
            <person name="Nguyen N.H."/>
            <person name="Vilgalys R."/>
            <person name="Ruytinx J."/>
            <person name="Liao H.L."/>
            <person name="Branco S."/>
            <person name="Kuo A."/>
            <person name="LaButti K."/>
            <person name="Lipzen A."/>
            <person name="Andreopoulos W."/>
            <person name="Pangilinan J."/>
            <person name="Riley R."/>
            <person name="Hundley H."/>
            <person name="Na H."/>
            <person name="Barry K."/>
            <person name="Grigoriev I.V."/>
            <person name="Stajich J.E."/>
            <person name="Kennedy P.G."/>
        </authorList>
    </citation>
    <scope>NUCLEOTIDE SEQUENCE</scope>
    <source>
        <strain evidence="1">FC203</strain>
    </source>
</reference>
<proteinExistence type="predicted"/>
<keyword evidence="2" id="KW-1185">Reference proteome</keyword>
<organism evidence="1 2">
    <name type="scientific">Suillus fuscotomentosus</name>
    <dbReference type="NCBI Taxonomy" id="1912939"/>
    <lineage>
        <taxon>Eukaryota</taxon>
        <taxon>Fungi</taxon>
        <taxon>Dikarya</taxon>
        <taxon>Basidiomycota</taxon>
        <taxon>Agaricomycotina</taxon>
        <taxon>Agaricomycetes</taxon>
        <taxon>Agaricomycetidae</taxon>
        <taxon>Boletales</taxon>
        <taxon>Suillineae</taxon>
        <taxon>Suillaceae</taxon>
        <taxon>Suillus</taxon>
    </lineage>
</organism>
<dbReference type="Proteomes" id="UP001195769">
    <property type="component" value="Unassembled WGS sequence"/>
</dbReference>
<dbReference type="RefSeq" id="XP_041221348.1">
    <property type="nucleotide sequence ID" value="XM_041362721.1"/>
</dbReference>
<protein>
    <submittedName>
        <fullName evidence="1">Uncharacterized protein</fullName>
    </submittedName>
</protein>
<accession>A0AAD4DY32</accession>
<dbReference type="AlphaFoldDB" id="A0AAD4DY32"/>
<sequence>MVYCSCATTLYLVTTFPLVLKPPHSTFHIFPLRLYRIRRHVLSPLTHHLPPPVAISQSPTLLLTSFISTRIMEQVCSNLKCSAVIPIPEGQEVAMFDRKSICEKCYGKPICAKCDRLLHAPLPIIPARQIVPVYEEPEACQIEATHAYLPRPKPGYAIRRVQVPDGEGGMRYEYISRRVERHTHAKLVNRVKKLFHLTQRGSQN</sequence>
<gene>
    <name evidence="1" type="ORF">F5891DRAFT_1056798</name>
</gene>
<evidence type="ECO:0000313" key="1">
    <source>
        <dbReference type="EMBL" id="KAG1895772.1"/>
    </source>
</evidence>
<evidence type="ECO:0000313" key="2">
    <source>
        <dbReference type="Proteomes" id="UP001195769"/>
    </source>
</evidence>